<evidence type="ECO:0000313" key="3">
    <source>
        <dbReference type="Proteomes" id="UP000196331"/>
    </source>
</evidence>
<dbReference type="AlphaFoldDB" id="A0A1R4HZE6"/>
<dbReference type="RefSeq" id="WP_087108145.1">
    <property type="nucleotide sequence ID" value="NZ_FUKM01000033.1"/>
</dbReference>
<dbReference type="OrthoDB" id="6555107at2"/>
<reference evidence="2 3" key="1">
    <citation type="submission" date="2017-02" db="EMBL/GenBank/DDBJ databases">
        <authorList>
            <person name="Dridi B."/>
        </authorList>
    </citation>
    <scope>NUCLEOTIDE SEQUENCE [LARGE SCALE GENOMIC DNA]</scope>
    <source>
        <strain evidence="2 3">JB380</strain>
    </source>
</reference>
<accession>A0A1R4HZE6</accession>
<organism evidence="2 3">
    <name type="scientific">Halomonas citrativorans</name>
    <dbReference type="NCBI Taxonomy" id="2742612"/>
    <lineage>
        <taxon>Bacteria</taxon>
        <taxon>Pseudomonadati</taxon>
        <taxon>Pseudomonadota</taxon>
        <taxon>Gammaproteobacteria</taxon>
        <taxon>Oceanospirillales</taxon>
        <taxon>Halomonadaceae</taxon>
        <taxon>Halomonas</taxon>
    </lineage>
</organism>
<sequence>MRRLRSFSAIIGLIAAGLALPTNADDINEEAWRFQLTPYVWMAGLAGDVRPLENAPTVSTSRSFSSILDDLDGAFFMTGTARQDRLVLFGDISWASLSQASTLPFGIVANSKLRQRFITAAAGYQVMTTPTQQLDLLAGARAWQIDTDINIPALGIDVAKTKQWVDPIVAARLRSLWAPNWSTLLHADIGGLDMSKKNTWQVVATLNYQFSDTLYLSGGYRHLSVKRDETDSLIDIEMGGPIAGITWRF</sequence>
<dbReference type="Proteomes" id="UP000196331">
    <property type="component" value="Unassembled WGS sequence"/>
</dbReference>
<dbReference type="SUPFAM" id="SSF56925">
    <property type="entry name" value="OMPA-like"/>
    <property type="match status" value="1"/>
</dbReference>
<gene>
    <name evidence="2" type="ORF">CZ787_08695</name>
</gene>
<feature type="signal peptide" evidence="1">
    <location>
        <begin position="1"/>
        <end position="24"/>
    </location>
</feature>
<evidence type="ECO:0000313" key="2">
    <source>
        <dbReference type="EMBL" id="SJN12714.1"/>
    </source>
</evidence>
<keyword evidence="1" id="KW-0732">Signal</keyword>
<protein>
    <recommendedName>
        <fullName evidence="4">Outer membrane protein beta-barrel domain-containing protein</fullName>
    </recommendedName>
</protein>
<dbReference type="EMBL" id="FUKM01000033">
    <property type="protein sequence ID" value="SJN12714.1"/>
    <property type="molecule type" value="Genomic_DNA"/>
</dbReference>
<evidence type="ECO:0008006" key="4">
    <source>
        <dbReference type="Google" id="ProtNLM"/>
    </source>
</evidence>
<evidence type="ECO:0000256" key="1">
    <source>
        <dbReference type="SAM" id="SignalP"/>
    </source>
</evidence>
<dbReference type="InterPro" id="IPR011250">
    <property type="entry name" value="OMP/PagP_B-barrel"/>
</dbReference>
<comment type="caution">
    <text evidence="2">The sequence shown here is derived from an EMBL/GenBank/DDBJ whole genome shotgun (WGS) entry which is preliminary data.</text>
</comment>
<feature type="chain" id="PRO_5012774486" description="Outer membrane protein beta-barrel domain-containing protein" evidence="1">
    <location>
        <begin position="25"/>
        <end position="249"/>
    </location>
</feature>
<proteinExistence type="predicted"/>
<name>A0A1R4HZE6_9GAMM</name>